<dbReference type="Pfam" id="PF13460">
    <property type="entry name" value="NAD_binding_10"/>
    <property type="match status" value="1"/>
</dbReference>
<dbReference type="EMBL" id="JQFZ01000274">
    <property type="protein sequence ID" value="KGO52167.1"/>
    <property type="molecule type" value="Genomic_DNA"/>
</dbReference>
<dbReference type="PANTHER" id="PTHR43355:SF2">
    <property type="entry name" value="FLAVIN REDUCTASE (NADPH)"/>
    <property type="match status" value="1"/>
</dbReference>
<dbReference type="PhylomeDB" id="A0A0A2J9V4"/>
<dbReference type="RefSeq" id="XP_016594936.1">
    <property type="nucleotide sequence ID" value="XM_016748094.1"/>
</dbReference>
<evidence type="ECO:0000259" key="2">
    <source>
        <dbReference type="Pfam" id="PF13460"/>
    </source>
</evidence>
<dbReference type="GO" id="GO:0004074">
    <property type="term" value="F:biliverdin reductase [NAD(P)H] activity"/>
    <property type="evidence" value="ECO:0007669"/>
    <property type="project" value="TreeGrafter"/>
</dbReference>
<name>A0A0A2J9V4_PENEN</name>
<dbReference type="OrthoDB" id="10254221at2759"/>
<accession>A0A0A2J9V4</accession>
<evidence type="ECO:0000313" key="3">
    <source>
        <dbReference type="EMBL" id="KGO52167.1"/>
    </source>
</evidence>
<dbReference type="PANTHER" id="PTHR43355">
    <property type="entry name" value="FLAVIN REDUCTASE (NADPH)"/>
    <property type="match status" value="1"/>
</dbReference>
<feature type="domain" description="NAD(P)-binding" evidence="2">
    <location>
        <begin position="7"/>
        <end position="201"/>
    </location>
</feature>
<dbReference type="InterPro" id="IPR051606">
    <property type="entry name" value="Polyketide_Oxido-like"/>
</dbReference>
<dbReference type="InterPro" id="IPR036291">
    <property type="entry name" value="NAD(P)-bd_dom_sf"/>
</dbReference>
<dbReference type="AlphaFoldDB" id="A0A0A2J9V4"/>
<dbReference type="STRING" id="27334.A0A0A2J9V4"/>
<sequence length="218" mass="23651">MHILVLGASGAIGCLFCDIALKEGHKLTLFVRNANKVPEHIRLSKGTQIIVGTLEADPDLEEAARCGADIFVSFAGPAFGAQGTPLADGYKLLIPKLASQNITRVLILCTPSFRGESDVVTWKWRTGEWFMKMFSSGQYQEMIGVGTAVSSLSDKDGIQWGLFRVGGLINGNEAPVDATYLGSGVDNTWISRASVARWVLDEAIQGKWVGRMPYICNK</sequence>
<dbReference type="SUPFAM" id="SSF51735">
    <property type="entry name" value="NAD(P)-binding Rossmann-fold domains"/>
    <property type="match status" value="1"/>
</dbReference>
<organism evidence="3 4">
    <name type="scientific">Penicillium expansum</name>
    <name type="common">Blue mold rot fungus</name>
    <dbReference type="NCBI Taxonomy" id="27334"/>
    <lineage>
        <taxon>Eukaryota</taxon>
        <taxon>Fungi</taxon>
        <taxon>Dikarya</taxon>
        <taxon>Ascomycota</taxon>
        <taxon>Pezizomycotina</taxon>
        <taxon>Eurotiomycetes</taxon>
        <taxon>Eurotiomycetidae</taxon>
        <taxon>Eurotiales</taxon>
        <taxon>Aspergillaceae</taxon>
        <taxon>Penicillium</taxon>
    </lineage>
</organism>
<keyword evidence="4" id="KW-1185">Reference proteome</keyword>
<dbReference type="Gene3D" id="3.40.50.720">
    <property type="entry name" value="NAD(P)-binding Rossmann-like Domain"/>
    <property type="match status" value="1"/>
</dbReference>
<dbReference type="HOGENOM" id="CLU_025711_4_3_1"/>
<gene>
    <name evidence="3" type="ORF">PEX2_108260</name>
</gene>
<proteinExistence type="inferred from homology"/>
<evidence type="ECO:0000256" key="1">
    <source>
        <dbReference type="ARBA" id="ARBA00038376"/>
    </source>
</evidence>
<comment type="similarity">
    <text evidence="1">Belongs to the avfA family.</text>
</comment>
<dbReference type="GO" id="GO:0042602">
    <property type="term" value="F:riboflavin reductase (NADPH) activity"/>
    <property type="evidence" value="ECO:0007669"/>
    <property type="project" value="TreeGrafter"/>
</dbReference>
<reference evidence="3 4" key="1">
    <citation type="journal article" date="2015" name="Mol. Plant Microbe Interact.">
        <title>Genome, transcriptome, and functional analyses of Penicillium expansum provide new insights into secondary metabolism and pathogenicity.</title>
        <authorList>
            <person name="Ballester A.R."/>
            <person name="Marcet-Houben M."/>
            <person name="Levin E."/>
            <person name="Sela N."/>
            <person name="Selma-Lazaro C."/>
            <person name="Carmona L."/>
            <person name="Wisniewski M."/>
            <person name="Droby S."/>
            <person name="Gonzalez-Candelas L."/>
            <person name="Gabaldon T."/>
        </authorList>
    </citation>
    <scope>NUCLEOTIDE SEQUENCE [LARGE SCALE GENOMIC DNA]</scope>
    <source>
        <strain evidence="3 4">MD-8</strain>
    </source>
</reference>
<evidence type="ECO:0000313" key="4">
    <source>
        <dbReference type="Proteomes" id="UP000030143"/>
    </source>
</evidence>
<protein>
    <recommendedName>
        <fullName evidence="2">NAD(P)-binding domain-containing protein</fullName>
    </recommendedName>
</protein>
<dbReference type="Proteomes" id="UP000030143">
    <property type="component" value="Unassembled WGS sequence"/>
</dbReference>
<dbReference type="VEuPathDB" id="FungiDB:PEXP_093100"/>
<comment type="caution">
    <text evidence="3">The sequence shown here is derived from an EMBL/GenBank/DDBJ whole genome shotgun (WGS) entry which is preliminary data.</text>
</comment>
<dbReference type="GeneID" id="27683515"/>
<dbReference type="InterPro" id="IPR016040">
    <property type="entry name" value="NAD(P)-bd_dom"/>
</dbReference>